<name>A0A6N8UFY8_9FIRM</name>
<dbReference type="InterPro" id="IPR004341">
    <property type="entry name" value="CAT_RNA-bd_dom"/>
</dbReference>
<dbReference type="InterPro" id="IPR036650">
    <property type="entry name" value="CAT_RNA-bd_dom_sf"/>
</dbReference>
<dbReference type="AlphaFoldDB" id="A0A6N8UFY8"/>
<evidence type="ECO:0000256" key="2">
    <source>
        <dbReference type="ARBA" id="ARBA00023015"/>
    </source>
</evidence>
<evidence type="ECO:0000256" key="1">
    <source>
        <dbReference type="ARBA" id="ARBA00022737"/>
    </source>
</evidence>
<keyword evidence="2" id="KW-0805">Transcription regulation</keyword>
<dbReference type="PROSITE" id="PS51372">
    <property type="entry name" value="PRD_2"/>
    <property type="match status" value="2"/>
</dbReference>
<evidence type="ECO:0000313" key="5">
    <source>
        <dbReference type="EMBL" id="MXQ74187.1"/>
    </source>
</evidence>
<dbReference type="RefSeq" id="WP_160625580.1">
    <property type="nucleotide sequence ID" value="NZ_WUUQ01000004.1"/>
</dbReference>
<evidence type="ECO:0000256" key="3">
    <source>
        <dbReference type="ARBA" id="ARBA00023163"/>
    </source>
</evidence>
<evidence type="ECO:0000259" key="4">
    <source>
        <dbReference type="PROSITE" id="PS51372"/>
    </source>
</evidence>
<dbReference type="InterPro" id="IPR050661">
    <property type="entry name" value="BglG_antiterminators"/>
</dbReference>
<proteinExistence type="predicted"/>
<feature type="domain" description="PRD" evidence="4">
    <location>
        <begin position="64"/>
        <end position="169"/>
    </location>
</feature>
<dbReference type="Gene3D" id="2.30.24.10">
    <property type="entry name" value="CAT RNA-binding domain"/>
    <property type="match status" value="1"/>
</dbReference>
<dbReference type="Proteomes" id="UP000434036">
    <property type="component" value="Unassembled WGS sequence"/>
</dbReference>
<organism evidence="5 6">
    <name type="scientific">Copranaerobaculum intestinale</name>
    <dbReference type="NCBI Taxonomy" id="2692629"/>
    <lineage>
        <taxon>Bacteria</taxon>
        <taxon>Bacillati</taxon>
        <taxon>Bacillota</taxon>
        <taxon>Erysipelotrichia</taxon>
        <taxon>Erysipelotrichales</taxon>
        <taxon>Erysipelotrichaceae</taxon>
        <taxon>Copranaerobaculum</taxon>
    </lineage>
</organism>
<keyword evidence="3" id="KW-0804">Transcription</keyword>
<dbReference type="SUPFAM" id="SSF63520">
    <property type="entry name" value="PTS-regulatory domain, PRD"/>
    <property type="match status" value="2"/>
</dbReference>
<feature type="domain" description="PRD" evidence="4">
    <location>
        <begin position="170"/>
        <end position="276"/>
    </location>
</feature>
<evidence type="ECO:0000313" key="6">
    <source>
        <dbReference type="Proteomes" id="UP000434036"/>
    </source>
</evidence>
<dbReference type="PANTHER" id="PTHR30185">
    <property type="entry name" value="CRYPTIC BETA-GLUCOSIDE BGL OPERON ANTITERMINATOR"/>
    <property type="match status" value="1"/>
</dbReference>
<dbReference type="InterPro" id="IPR011608">
    <property type="entry name" value="PRD"/>
</dbReference>
<protein>
    <submittedName>
        <fullName evidence="5">PRD domain-containing protein</fullName>
    </submittedName>
</protein>
<dbReference type="InterPro" id="IPR036634">
    <property type="entry name" value="PRD_sf"/>
</dbReference>
<keyword evidence="6" id="KW-1185">Reference proteome</keyword>
<reference evidence="5 6" key="2">
    <citation type="submission" date="2020-01" db="EMBL/GenBank/DDBJ databases">
        <title>Clostridiaceae sp. nov. isolated from the gut of human by culturomics.</title>
        <authorList>
            <person name="Chang Y."/>
        </authorList>
    </citation>
    <scope>NUCLEOTIDE SEQUENCE [LARGE SCALE GENOMIC DNA]</scope>
    <source>
        <strain evidence="5 6">DONG20-135</strain>
    </source>
</reference>
<dbReference type="Pfam" id="PF03123">
    <property type="entry name" value="CAT_RBD"/>
    <property type="match status" value="1"/>
</dbReference>
<dbReference type="GO" id="GO:0003723">
    <property type="term" value="F:RNA binding"/>
    <property type="evidence" value="ECO:0007669"/>
    <property type="project" value="InterPro"/>
</dbReference>
<dbReference type="Pfam" id="PF00874">
    <property type="entry name" value="PRD"/>
    <property type="match status" value="2"/>
</dbReference>
<keyword evidence="1" id="KW-0677">Repeat</keyword>
<gene>
    <name evidence="5" type="ORF">GSF08_09590</name>
</gene>
<reference evidence="5 6" key="1">
    <citation type="submission" date="2019-12" db="EMBL/GenBank/DDBJ databases">
        <authorList>
            <person name="Yang R."/>
        </authorList>
    </citation>
    <scope>NUCLEOTIDE SEQUENCE [LARGE SCALE GENOMIC DNA]</scope>
    <source>
        <strain evidence="5 6">DONG20-135</strain>
    </source>
</reference>
<dbReference type="SMART" id="SM01061">
    <property type="entry name" value="CAT_RBD"/>
    <property type="match status" value="1"/>
</dbReference>
<sequence length="276" mass="32035">MQVVKVFNNNAAAVVLEDGSEAIVTGKGVGFSKKPKDFVNLGRVQKVYTIEKNKRNRLYRLMETTPYEYIRVSEAILEKVKKELYPNINDLCLFSLVDHISFAIERVQKGIELPNLILRETRWLYPQEYDIAKWALQEIHQTSQVQLPDDEAGYIVLHILNASGTNKKDNLLDIMNCTKIITGIIEEEMKLEIDQNDFDYYRFVMHVKYLLSKLKTGQDQALANADELYAIFIEKDAKLRKSIDRINTLIQKEYGVSLSRQEIVYLAIHITKFIKR</sequence>
<dbReference type="SUPFAM" id="SSF50151">
    <property type="entry name" value="SacY-like RNA-binding domain"/>
    <property type="match status" value="1"/>
</dbReference>
<dbReference type="Gene3D" id="1.10.1790.10">
    <property type="entry name" value="PRD domain"/>
    <property type="match status" value="2"/>
</dbReference>
<comment type="caution">
    <text evidence="5">The sequence shown here is derived from an EMBL/GenBank/DDBJ whole genome shotgun (WGS) entry which is preliminary data.</text>
</comment>
<dbReference type="GO" id="GO:0006355">
    <property type="term" value="P:regulation of DNA-templated transcription"/>
    <property type="evidence" value="ECO:0007669"/>
    <property type="project" value="InterPro"/>
</dbReference>
<accession>A0A6N8UFY8</accession>
<dbReference type="PANTHER" id="PTHR30185:SF18">
    <property type="entry name" value="TRANSCRIPTIONAL REGULATOR MTLR"/>
    <property type="match status" value="1"/>
</dbReference>
<dbReference type="EMBL" id="WUUQ01000004">
    <property type="protein sequence ID" value="MXQ74187.1"/>
    <property type="molecule type" value="Genomic_DNA"/>
</dbReference>